<organism evidence="10 11">
    <name type="scientific">Rhizobium lemnae</name>
    <dbReference type="NCBI Taxonomy" id="1214924"/>
    <lineage>
        <taxon>Bacteria</taxon>
        <taxon>Pseudomonadati</taxon>
        <taxon>Pseudomonadota</taxon>
        <taxon>Alphaproteobacteria</taxon>
        <taxon>Hyphomicrobiales</taxon>
        <taxon>Rhizobiaceae</taxon>
        <taxon>Rhizobium/Agrobacterium group</taxon>
        <taxon>Rhizobium</taxon>
    </lineage>
</organism>
<keyword evidence="3 8" id="KW-0813">Transport</keyword>
<feature type="transmembrane region" description="Helical" evidence="8">
    <location>
        <begin position="12"/>
        <end position="32"/>
    </location>
</feature>
<feature type="transmembrane region" description="Helical" evidence="8">
    <location>
        <begin position="149"/>
        <end position="178"/>
    </location>
</feature>
<dbReference type="CDD" id="cd06261">
    <property type="entry name" value="TM_PBP2"/>
    <property type="match status" value="1"/>
</dbReference>
<dbReference type="Pfam" id="PF00528">
    <property type="entry name" value="BPD_transp_1"/>
    <property type="match status" value="1"/>
</dbReference>
<feature type="domain" description="ABC transmembrane type-1" evidence="9">
    <location>
        <begin position="65"/>
        <end position="274"/>
    </location>
</feature>
<evidence type="ECO:0000256" key="8">
    <source>
        <dbReference type="RuleBase" id="RU363032"/>
    </source>
</evidence>
<keyword evidence="5 8" id="KW-0812">Transmembrane</keyword>
<evidence type="ECO:0000256" key="6">
    <source>
        <dbReference type="ARBA" id="ARBA00022989"/>
    </source>
</evidence>
<evidence type="ECO:0000256" key="7">
    <source>
        <dbReference type="ARBA" id="ARBA00023136"/>
    </source>
</evidence>
<evidence type="ECO:0000256" key="5">
    <source>
        <dbReference type="ARBA" id="ARBA00022692"/>
    </source>
</evidence>
<evidence type="ECO:0000256" key="3">
    <source>
        <dbReference type="ARBA" id="ARBA00022448"/>
    </source>
</evidence>
<feature type="transmembrane region" description="Helical" evidence="8">
    <location>
        <begin position="108"/>
        <end position="129"/>
    </location>
</feature>
<comment type="subcellular location">
    <subcellularLocation>
        <location evidence="1 8">Cell membrane</location>
        <topology evidence="1 8">Multi-pass membrane protein</topology>
    </subcellularLocation>
</comment>
<feature type="transmembrane region" description="Helical" evidence="8">
    <location>
        <begin position="199"/>
        <end position="221"/>
    </location>
</feature>
<evidence type="ECO:0000256" key="1">
    <source>
        <dbReference type="ARBA" id="ARBA00004651"/>
    </source>
</evidence>
<dbReference type="PROSITE" id="PS50928">
    <property type="entry name" value="ABC_TM1"/>
    <property type="match status" value="1"/>
</dbReference>
<reference evidence="11" key="1">
    <citation type="journal article" date="2019" name="Int. J. Syst. Evol. Microbiol.">
        <title>The Global Catalogue of Microorganisms (GCM) 10K type strain sequencing project: providing services to taxonomists for standard genome sequencing and annotation.</title>
        <authorList>
            <consortium name="The Broad Institute Genomics Platform"/>
            <consortium name="The Broad Institute Genome Sequencing Center for Infectious Disease"/>
            <person name="Wu L."/>
            <person name="Ma J."/>
        </authorList>
    </citation>
    <scope>NUCLEOTIDE SEQUENCE [LARGE SCALE GENOMIC DNA]</scope>
    <source>
        <strain evidence="11">TBRC 5781</strain>
    </source>
</reference>
<keyword evidence="7 8" id="KW-0472">Membrane</keyword>
<dbReference type="Proteomes" id="UP001595697">
    <property type="component" value="Unassembled WGS sequence"/>
</dbReference>
<evidence type="ECO:0000313" key="11">
    <source>
        <dbReference type="Proteomes" id="UP001595697"/>
    </source>
</evidence>
<evidence type="ECO:0000313" key="10">
    <source>
        <dbReference type="EMBL" id="MFC3970473.1"/>
    </source>
</evidence>
<dbReference type="PANTHER" id="PTHR42929:SF1">
    <property type="entry name" value="INNER MEMBRANE ABC TRANSPORTER PERMEASE PROTEIN YDCU-RELATED"/>
    <property type="match status" value="1"/>
</dbReference>
<keyword evidence="11" id="KW-1185">Reference proteome</keyword>
<dbReference type="InterPro" id="IPR035906">
    <property type="entry name" value="MetI-like_sf"/>
</dbReference>
<feature type="transmembrane region" description="Helical" evidence="8">
    <location>
        <begin position="64"/>
        <end position="87"/>
    </location>
</feature>
<dbReference type="Gene3D" id="1.10.3720.10">
    <property type="entry name" value="MetI-like"/>
    <property type="match status" value="1"/>
</dbReference>
<evidence type="ECO:0000256" key="4">
    <source>
        <dbReference type="ARBA" id="ARBA00022475"/>
    </source>
</evidence>
<name>A0ABV8EEW1_9HYPH</name>
<keyword evidence="6 8" id="KW-1133">Transmembrane helix</keyword>
<dbReference type="InterPro" id="IPR000515">
    <property type="entry name" value="MetI-like"/>
</dbReference>
<dbReference type="PANTHER" id="PTHR42929">
    <property type="entry name" value="INNER MEMBRANE ABC TRANSPORTER PERMEASE PROTEIN YDCU-RELATED-RELATED"/>
    <property type="match status" value="1"/>
</dbReference>
<sequence length="287" mass="31232">MTNNQTLKAYLLLLPGLLPIIAFMSLVVGMAVSQSIGFFNFSGADQFSIQSWREILSQDQFWRAFLYSARTATLSAILSVLLAYPIALWLRRPFPGSDLISAMIKAPILVHGLVAAFLFVNFISFQGFLNVALVNLGFTASPMRMQNDTYAIGVVILQVWKNMPFAFLIIVGSVRAIGDDILDAARGLGAGWLARLRRIILPLTLRSLQAALVLIFIVAAGDYSFQAVAGPTSVNSLAQFMVRTQADNGANGWNEAAVVAVMLMGLSLFGSLIVAGLTQLAVRRMRR</sequence>
<dbReference type="SUPFAM" id="SSF161098">
    <property type="entry name" value="MetI-like"/>
    <property type="match status" value="1"/>
</dbReference>
<keyword evidence="4" id="KW-1003">Cell membrane</keyword>
<comment type="caution">
    <text evidence="10">The sequence shown here is derived from an EMBL/GenBank/DDBJ whole genome shotgun (WGS) entry which is preliminary data.</text>
</comment>
<dbReference type="EMBL" id="JBHSBD010000105">
    <property type="protein sequence ID" value="MFC3970473.1"/>
    <property type="molecule type" value="Genomic_DNA"/>
</dbReference>
<gene>
    <name evidence="10" type="ORF">ACFOVS_20530</name>
</gene>
<accession>A0ABV8EEW1</accession>
<feature type="transmembrane region" description="Helical" evidence="8">
    <location>
        <begin position="257"/>
        <end position="282"/>
    </location>
</feature>
<comment type="similarity">
    <text evidence="2">Belongs to the binding-protein-dependent transport system permease family. CysTW subfamily.</text>
</comment>
<protein>
    <submittedName>
        <fullName evidence="10">ABC transporter permease</fullName>
    </submittedName>
</protein>
<dbReference type="RefSeq" id="WP_247262510.1">
    <property type="nucleotide sequence ID" value="NZ_JALJQZ010000054.1"/>
</dbReference>
<proteinExistence type="inferred from homology"/>
<evidence type="ECO:0000259" key="9">
    <source>
        <dbReference type="PROSITE" id="PS50928"/>
    </source>
</evidence>
<evidence type="ECO:0000256" key="2">
    <source>
        <dbReference type="ARBA" id="ARBA00007069"/>
    </source>
</evidence>